<evidence type="ECO:0000256" key="8">
    <source>
        <dbReference type="ARBA" id="ARBA00023128"/>
    </source>
</evidence>
<dbReference type="OrthoDB" id="427452at2759"/>
<dbReference type="GO" id="GO:0005743">
    <property type="term" value="C:mitochondrial inner membrane"/>
    <property type="evidence" value="ECO:0007669"/>
    <property type="project" value="UniProtKB-SubCell"/>
</dbReference>
<dbReference type="STRING" id="5288.A0A5C5G5Y6"/>
<sequence length="312" mass="32562">MAPPVVIEQLPNLTGVDYAKFFASGSACCILSHGAMVPIDVVKTRIQLEPKLKKLGMVGTGRSIIAEEGLRGLATGFGSTAVGYALQGGAKFAGYEFAKKKLVEASGSYEAAVEHRTAIYLGGAAIAEFFADILLTPAEAVRIRLVSDRHYATNLATGFKRMATEGGLSELYAGFIPILAKQIPYAVGQFLVNELAHEAVYRQMSETRRAYLTATEQTGITLGCGITAGVAAAVLSQPADTLLSQINKGQGGKGSAAVKLVRLAKEAGPVGLFAGLGPRILMTAGLVSSQFLLYGAIKDALGAGKGVEIHKD</sequence>
<dbReference type="GO" id="GO:0005315">
    <property type="term" value="F:phosphate transmembrane transporter activity"/>
    <property type="evidence" value="ECO:0007669"/>
    <property type="project" value="InterPro"/>
</dbReference>
<evidence type="ECO:0000256" key="7">
    <source>
        <dbReference type="ARBA" id="ARBA00022989"/>
    </source>
</evidence>
<reference evidence="12 13" key="1">
    <citation type="submission" date="2019-03" db="EMBL/GenBank/DDBJ databases">
        <title>Rhodosporidium diobovatum UCD-FST 08-225 genome sequencing, assembly, and annotation.</title>
        <authorList>
            <person name="Fakankun I.U."/>
            <person name="Fristensky B."/>
            <person name="Levin D.B."/>
        </authorList>
    </citation>
    <scope>NUCLEOTIDE SEQUENCE [LARGE SCALE GENOMIC DNA]</scope>
    <source>
        <strain evidence="12 13">UCD-FST 08-225</strain>
    </source>
</reference>
<keyword evidence="5" id="KW-0677">Repeat</keyword>
<gene>
    <name evidence="12" type="ORF">DMC30DRAFT_443318</name>
</gene>
<evidence type="ECO:0000256" key="1">
    <source>
        <dbReference type="ARBA" id="ARBA00004448"/>
    </source>
</evidence>
<evidence type="ECO:0000256" key="11">
    <source>
        <dbReference type="RuleBase" id="RU000488"/>
    </source>
</evidence>
<evidence type="ECO:0000256" key="9">
    <source>
        <dbReference type="ARBA" id="ARBA00023136"/>
    </source>
</evidence>
<evidence type="ECO:0000256" key="6">
    <source>
        <dbReference type="ARBA" id="ARBA00022792"/>
    </source>
</evidence>
<dbReference type="InterPro" id="IPR044677">
    <property type="entry name" value="SLC25A3/Pic2/Mir1-like"/>
</dbReference>
<dbReference type="SUPFAM" id="SSF103506">
    <property type="entry name" value="Mitochondrial carrier"/>
    <property type="match status" value="1"/>
</dbReference>
<accession>A0A5C5G5Y6</accession>
<dbReference type="Proteomes" id="UP000311382">
    <property type="component" value="Unassembled WGS sequence"/>
</dbReference>
<dbReference type="GO" id="GO:1990547">
    <property type="term" value="P:mitochondrial phosphate ion transmembrane transport"/>
    <property type="evidence" value="ECO:0007669"/>
    <property type="project" value="InterPro"/>
</dbReference>
<proteinExistence type="inferred from homology"/>
<keyword evidence="13" id="KW-1185">Reference proteome</keyword>
<evidence type="ECO:0000256" key="3">
    <source>
        <dbReference type="ARBA" id="ARBA00022448"/>
    </source>
</evidence>
<evidence type="ECO:0000313" key="12">
    <source>
        <dbReference type="EMBL" id="TNY24455.1"/>
    </source>
</evidence>
<evidence type="ECO:0000256" key="10">
    <source>
        <dbReference type="PROSITE-ProRule" id="PRU00282"/>
    </source>
</evidence>
<keyword evidence="4 10" id="KW-0812">Transmembrane</keyword>
<dbReference type="InterPro" id="IPR002067">
    <property type="entry name" value="MCP"/>
</dbReference>
<dbReference type="PANTHER" id="PTHR45671:SF15">
    <property type="entry name" value="MIR1-PHOSPHATE TRANSPORTER OF THE MITOCHONDRIAL CARRIER (MCF) FAMILY"/>
    <property type="match status" value="1"/>
</dbReference>
<dbReference type="InterPro" id="IPR018108">
    <property type="entry name" value="MCP_transmembrane"/>
</dbReference>
<comment type="caution">
    <text evidence="12">The sequence shown here is derived from an EMBL/GenBank/DDBJ whole genome shotgun (WGS) entry which is preliminary data.</text>
</comment>
<keyword evidence="7" id="KW-1133">Transmembrane helix</keyword>
<protein>
    <submittedName>
        <fullName evidence="12">Mitochondrial carrier</fullName>
    </submittedName>
</protein>
<evidence type="ECO:0000256" key="5">
    <source>
        <dbReference type="ARBA" id="ARBA00022737"/>
    </source>
</evidence>
<organism evidence="12 13">
    <name type="scientific">Rhodotorula diobovata</name>
    <dbReference type="NCBI Taxonomy" id="5288"/>
    <lineage>
        <taxon>Eukaryota</taxon>
        <taxon>Fungi</taxon>
        <taxon>Dikarya</taxon>
        <taxon>Basidiomycota</taxon>
        <taxon>Pucciniomycotina</taxon>
        <taxon>Microbotryomycetes</taxon>
        <taxon>Sporidiobolales</taxon>
        <taxon>Sporidiobolaceae</taxon>
        <taxon>Rhodotorula</taxon>
    </lineage>
</organism>
<feature type="repeat" description="Solcar" evidence="10">
    <location>
        <begin position="216"/>
        <end position="300"/>
    </location>
</feature>
<dbReference type="PROSITE" id="PS50920">
    <property type="entry name" value="SOLCAR"/>
    <property type="match status" value="3"/>
</dbReference>
<dbReference type="InterPro" id="IPR023395">
    <property type="entry name" value="MCP_dom_sf"/>
</dbReference>
<feature type="repeat" description="Solcar" evidence="10">
    <location>
        <begin position="16"/>
        <end position="101"/>
    </location>
</feature>
<keyword evidence="8" id="KW-0496">Mitochondrion</keyword>
<dbReference type="PANTHER" id="PTHR45671">
    <property type="entry name" value="SOLUTE CARRIER FAMILY 25 (MITOCHONDRIAL CARRIER PHOSPHATE CARRIER), MEMBER 3, LIKE-RELATED-RELATED"/>
    <property type="match status" value="1"/>
</dbReference>
<keyword evidence="9 10" id="KW-0472">Membrane</keyword>
<evidence type="ECO:0000256" key="4">
    <source>
        <dbReference type="ARBA" id="ARBA00022692"/>
    </source>
</evidence>
<keyword evidence="6" id="KW-0999">Mitochondrion inner membrane</keyword>
<dbReference type="EMBL" id="SOZI01000002">
    <property type="protein sequence ID" value="TNY24455.1"/>
    <property type="molecule type" value="Genomic_DNA"/>
</dbReference>
<dbReference type="AlphaFoldDB" id="A0A5C5G5Y6"/>
<dbReference type="PRINTS" id="PR00926">
    <property type="entry name" value="MITOCARRIER"/>
</dbReference>
<comment type="similarity">
    <text evidence="2 11">Belongs to the mitochondrial carrier (TC 2.A.29) family.</text>
</comment>
<dbReference type="Pfam" id="PF00153">
    <property type="entry name" value="Mito_carr"/>
    <property type="match status" value="3"/>
</dbReference>
<evidence type="ECO:0000256" key="2">
    <source>
        <dbReference type="ARBA" id="ARBA00006375"/>
    </source>
</evidence>
<name>A0A5C5G5Y6_9BASI</name>
<evidence type="ECO:0000313" key="13">
    <source>
        <dbReference type="Proteomes" id="UP000311382"/>
    </source>
</evidence>
<comment type="subcellular location">
    <subcellularLocation>
        <location evidence="1">Mitochondrion inner membrane</location>
        <topology evidence="1">Multi-pass membrane protein</topology>
    </subcellularLocation>
</comment>
<dbReference type="Gene3D" id="1.50.40.10">
    <property type="entry name" value="Mitochondrial carrier domain"/>
    <property type="match status" value="1"/>
</dbReference>
<feature type="repeat" description="Solcar" evidence="10">
    <location>
        <begin position="115"/>
        <end position="199"/>
    </location>
</feature>
<keyword evidence="3 11" id="KW-0813">Transport</keyword>